<dbReference type="EMBL" id="SIRE01000007">
    <property type="protein sequence ID" value="TBL79514.1"/>
    <property type="molecule type" value="Genomic_DNA"/>
</dbReference>
<keyword evidence="1" id="KW-0732">Signal</keyword>
<dbReference type="Gene3D" id="2.60.40.10">
    <property type="entry name" value="Immunoglobulins"/>
    <property type="match status" value="5"/>
</dbReference>
<feature type="signal peptide" evidence="1">
    <location>
        <begin position="1"/>
        <end position="25"/>
    </location>
</feature>
<feature type="domain" description="SLH" evidence="2">
    <location>
        <begin position="173"/>
        <end position="236"/>
    </location>
</feature>
<dbReference type="Pfam" id="PF00395">
    <property type="entry name" value="SLH"/>
    <property type="match status" value="2"/>
</dbReference>
<protein>
    <submittedName>
        <fullName evidence="3">S-layer homology domain-containing protein</fullName>
    </submittedName>
</protein>
<evidence type="ECO:0000313" key="4">
    <source>
        <dbReference type="Proteomes" id="UP000293142"/>
    </source>
</evidence>
<reference evidence="3 4" key="1">
    <citation type="submission" date="2019-02" db="EMBL/GenBank/DDBJ databases">
        <title>Paenibacillus sp. nov., isolated from surface-sterilized tissue of Thalictrum simplex L.</title>
        <authorList>
            <person name="Tuo L."/>
        </authorList>
    </citation>
    <scope>NUCLEOTIDE SEQUENCE [LARGE SCALE GENOMIC DNA]</scope>
    <source>
        <strain evidence="3 4">N2SHLJ1</strain>
    </source>
</reference>
<evidence type="ECO:0000259" key="2">
    <source>
        <dbReference type="PROSITE" id="PS51272"/>
    </source>
</evidence>
<feature type="chain" id="PRO_5020836078" evidence="1">
    <location>
        <begin position="26"/>
        <end position="654"/>
    </location>
</feature>
<dbReference type="InterPro" id="IPR001119">
    <property type="entry name" value="SLH_dom"/>
</dbReference>
<dbReference type="InterPro" id="IPR051465">
    <property type="entry name" value="Cell_Envelope_Struct_Comp"/>
</dbReference>
<evidence type="ECO:0000256" key="1">
    <source>
        <dbReference type="SAM" id="SignalP"/>
    </source>
</evidence>
<dbReference type="InterPro" id="IPR013783">
    <property type="entry name" value="Ig-like_fold"/>
</dbReference>
<sequence>MKSKRLTSLLLCAMLLQSPSFTAFAAGPNVLQNQATNGAVIQQNVTFVDLKNDYWAYEAISDLSRKGYINGYEDETFKPENQITREEFAKLISTTFYLDIPSPSAPSYYDVDPGRWSYGYVEAAKTFLTGYYPPGGKAFFSPDIKATREDVAVALVKILGLSASDLNDKNILRRKFKDTDLISYGIRDYVAIATEKALISGYEDGTFRPDKPITRAEIATLLYRSIKASSQDQSEVPILKVSVPAKTGSGTFYVQGTVTAGAKVYINDQPVTVTDGFFKEGFKVDEEGSYEIQIVAKAANGKTVTVYKTIVYEIEPPQITVDDIPESTSSQSFYVSWSVSDANDNSPAVYLNNQKFDTYWGGYSGSYHTNVQLQEGENALVFKAKNRSGKTAIVTKTITLISDGPILKVDDIPDSTSSHSISVTGTVSDQNDYKPVVYLNDVKLDSFWGSFSKYIDLQEGENTLVFKARNSSGKTTVVTKTIFLTTDGPILKVDDIPDSTSSQSISVTGTVSDKNDSRPIVYLNDAKLDSFWGSFSKTVQLEEGENTLVFKARNSSGKTTVVTKTITFNVGGPVLKVYDIPETTSRSSITISGTVSDKNDSRPVVYLNDEQIDSSWGSFSKYVPLKLGENSLVIKAVNNLGKSSTVTKSVYYQK</sequence>
<feature type="domain" description="SLH" evidence="2">
    <location>
        <begin position="43"/>
        <end position="106"/>
    </location>
</feature>
<dbReference type="PANTHER" id="PTHR43308">
    <property type="entry name" value="OUTER MEMBRANE PROTEIN ALPHA-RELATED"/>
    <property type="match status" value="1"/>
</dbReference>
<dbReference type="Proteomes" id="UP000293142">
    <property type="component" value="Unassembled WGS sequence"/>
</dbReference>
<dbReference type="AlphaFoldDB" id="A0A4Q9DRT2"/>
<gene>
    <name evidence="3" type="ORF">EYB31_11435</name>
</gene>
<feature type="domain" description="SLH" evidence="2">
    <location>
        <begin position="107"/>
        <end position="169"/>
    </location>
</feature>
<organism evidence="3 4">
    <name type="scientific">Paenibacillus thalictri</name>
    <dbReference type="NCBI Taxonomy" id="2527873"/>
    <lineage>
        <taxon>Bacteria</taxon>
        <taxon>Bacillati</taxon>
        <taxon>Bacillota</taxon>
        <taxon>Bacilli</taxon>
        <taxon>Bacillales</taxon>
        <taxon>Paenibacillaceae</taxon>
        <taxon>Paenibacillus</taxon>
    </lineage>
</organism>
<dbReference type="PANTHER" id="PTHR43308:SF5">
    <property type="entry name" value="S-LAYER PROTEIN _ PEPTIDOGLYCAN ENDO-BETA-N-ACETYLGLUCOSAMINIDASE"/>
    <property type="match status" value="1"/>
</dbReference>
<evidence type="ECO:0000313" key="3">
    <source>
        <dbReference type="EMBL" id="TBL79514.1"/>
    </source>
</evidence>
<proteinExistence type="predicted"/>
<dbReference type="PROSITE" id="PS51272">
    <property type="entry name" value="SLH"/>
    <property type="match status" value="3"/>
</dbReference>
<dbReference type="OrthoDB" id="5845122at2"/>
<keyword evidence="4" id="KW-1185">Reference proteome</keyword>
<comment type="caution">
    <text evidence="3">The sequence shown here is derived from an EMBL/GenBank/DDBJ whole genome shotgun (WGS) entry which is preliminary data.</text>
</comment>
<dbReference type="Pfam" id="PF09136">
    <property type="entry name" value="Glucodextran_B"/>
    <property type="match status" value="3"/>
</dbReference>
<name>A0A4Q9DRT2_9BACL</name>
<dbReference type="RefSeq" id="WP_131013460.1">
    <property type="nucleotide sequence ID" value="NZ_SIRE01000007.1"/>
</dbReference>
<accession>A0A4Q9DRT2</accession>